<dbReference type="Gene3D" id="2.40.128.130">
    <property type="entry name" value="Autotransporter beta-domain"/>
    <property type="match status" value="1"/>
</dbReference>
<dbReference type="Proteomes" id="UP000556620">
    <property type="component" value="Unassembled WGS sequence"/>
</dbReference>
<proteinExistence type="predicted"/>
<dbReference type="NCBIfam" id="TIGR01414">
    <property type="entry name" value="autotrans_barl"/>
    <property type="match status" value="1"/>
</dbReference>
<dbReference type="SMART" id="SM00869">
    <property type="entry name" value="Autotransporter"/>
    <property type="match status" value="1"/>
</dbReference>
<dbReference type="EMBL" id="JACGCU010000001">
    <property type="protein sequence ID" value="MBA6057718.1"/>
    <property type="molecule type" value="Genomic_DNA"/>
</dbReference>
<evidence type="ECO:0000259" key="1">
    <source>
        <dbReference type="PROSITE" id="PS51208"/>
    </source>
</evidence>
<dbReference type="GO" id="GO:0019867">
    <property type="term" value="C:outer membrane"/>
    <property type="evidence" value="ECO:0007669"/>
    <property type="project" value="InterPro"/>
</dbReference>
<name>A0A7W2JEW7_9PSED</name>
<organism evidence="2 3">
    <name type="scientific">Pseudomonas juntendi</name>
    <dbReference type="NCBI Taxonomy" id="2666183"/>
    <lineage>
        <taxon>Bacteria</taxon>
        <taxon>Pseudomonadati</taxon>
        <taxon>Pseudomonadota</taxon>
        <taxon>Gammaproteobacteria</taxon>
        <taxon>Pseudomonadales</taxon>
        <taxon>Pseudomonadaceae</taxon>
        <taxon>Pseudomonas</taxon>
    </lineage>
</organism>
<feature type="domain" description="Autotransporter" evidence="1">
    <location>
        <begin position="1"/>
        <end position="302"/>
    </location>
</feature>
<dbReference type="InterPro" id="IPR036709">
    <property type="entry name" value="Autotransporte_beta_dom_sf"/>
</dbReference>
<dbReference type="SUPFAM" id="SSF103515">
    <property type="entry name" value="Autotransporter"/>
    <property type="match status" value="1"/>
</dbReference>
<reference evidence="2 3" key="1">
    <citation type="submission" date="2020-07" db="EMBL/GenBank/DDBJ databases">
        <title>Diversity of carbapenemase encoding genes among Pseudomonas putida group clinical isolates in a tertiary Brazilian hospital.</title>
        <authorList>
            <person name="Alberto-Lei F."/>
            <person name="Nodari C.S."/>
            <person name="Streling A.P."/>
            <person name="Paulino J.T."/>
            <person name="Bessa-Neto F.O."/>
            <person name="Cayo R."/>
            <person name="Gales A.C."/>
        </authorList>
    </citation>
    <scope>NUCLEOTIDE SEQUENCE [LARGE SCALE GENOMIC DNA]</scope>
    <source>
        <strain evidence="2 3">14535</strain>
    </source>
</reference>
<sequence>MKTTSSPVRIDRLFYAVSTSLLLATPVETFAYEWSQLYPPLPRNGTQAPEPFAAPDLQLMTGPELFVRATPAGDVQRAGRVVGHNNLQSSFNGMRPLLGDKPRNTAQLSGESQGMYWSMAHAQGWHLDAVAVGSRIEVDGGGDTGQRPGDSGHAMTFSVEGGYPIPLAGGWVIEPQAQLMNQQYFPGSQGQHATRQAFDSQPSWSGRVGATLSGRYEMRGMPLEPYVRTNVWYDFSNPDEVKLEQVDKISSSRFSTTVELGLGLVARVTPSVAMFVSADYSSDVDGNDLNGLIGSLGVRMRW</sequence>
<gene>
    <name evidence="2" type="ORF">H4C44_00810</name>
</gene>
<comment type="caution">
    <text evidence="2">The sequence shown here is derived from an EMBL/GenBank/DDBJ whole genome shotgun (WGS) entry which is preliminary data.</text>
</comment>
<evidence type="ECO:0000313" key="2">
    <source>
        <dbReference type="EMBL" id="MBA6057718.1"/>
    </source>
</evidence>
<dbReference type="PROSITE" id="PS51208">
    <property type="entry name" value="AUTOTRANSPORTER"/>
    <property type="match status" value="1"/>
</dbReference>
<evidence type="ECO:0000313" key="3">
    <source>
        <dbReference type="Proteomes" id="UP000556620"/>
    </source>
</evidence>
<dbReference type="InterPro" id="IPR005546">
    <property type="entry name" value="Autotransporte_beta"/>
</dbReference>
<protein>
    <submittedName>
        <fullName evidence="2">Autotransporter outer membrane beta-barrel domain-containing protein</fullName>
    </submittedName>
</protein>
<accession>A0A7W2JEW7</accession>
<dbReference type="InterPro" id="IPR006315">
    <property type="entry name" value="OM_autotransptr_brl_dom"/>
</dbReference>
<dbReference type="RefSeq" id="WP_182364750.1">
    <property type="nucleotide sequence ID" value="NZ_BQIO01000006.1"/>
</dbReference>
<dbReference type="Pfam" id="PF03797">
    <property type="entry name" value="Autotransporter"/>
    <property type="match status" value="1"/>
</dbReference>
<dbReference type="AlphaFoldDB" id="A0A7W2JEW7"/>